<gene>
    <name evidence="4" type="ORF">CDG60_16810</name>
</gene>
<protein>
    <submittedName>
        <fullName evidence="4">GNAT family N-acetyltransferase</fullName>
    </submittedName>
</protein>
<name>A0A3B7LZ07_9GAMM</name>
<reference evidence="5" key="1">
    <citation type="submission" date="2018-09" db="EMBL/GenBank/DDBJ databases">
        <title>The complete genome of Acinetobacter sp. strain WCHAc010005.</title>
        <authorList>
            <person name="Hu Y."/>
            <person name="Long H."/>
            <person name="Feng Y."/>
            <person name="Zong Z."/>
        </authorList>
    </citation>
    <scope>NUCLEOTIDE SEQUENCE [LARGE SCALE GENOMIC DNA]</scope>
    <source>
        <strain evidence="5">WCHAc010005</strain>
    </source>
</reference>
<dbReference type="InterPro" id="IPR016181">
    <property type="entry name" value="Acyl_CoA_acyltransferase"/>
</dbReference>
<proteinExistence type="predicted"/>
<dbReference type="PANTHER" id="PTHR43877">
    <property type="entry name" value="AMINOALKYLPHOSPHONATE N-ACETYLTRANSFERASE-RELATED-RELATED"/>
    <property type="match status" value="1"/>
</dbReference>
<evidence type="ECO:0000256" key="2">
    <source>
        <dbReference type="ARBA" id="ARBA00023315"/>
    </source>
</evidence>
<keyword evidence="1 4" id="KW-0808">Transferase</keyword>
<dbReference type="RefSeq" id="WP_087512115.1">
    <property type="nucleotide sequence ID" value="NZ_CP032134.1"/>
</dbReference>
<dbReference type="AlphaFoldDB" id="A0A3B7LZ07"/>
<organism evidence="4 5">
    <name type="scientific">Acinetobacter chinensis</name>
    <dbReference type="NCBI Taxonomy" id="2004650"/>
    <lineage>
        <taxon>Bacteria</taxon>
        <taxon>Pseudomonadati</taxon>
        <taxon>Pseudomonadota</taxon>
        <taxon>Gammaproteobacteria</taxon>
        <taxon>Moraxellales</taxon>
        <taxon>Moraxellaceae</taxon>
        <taxon>Acinetobacter</taxon>
    </lineage>
</organism>
<evidence type="ECO:0000313" key="4">
    <source>
        <dbReference type="EMBL" id="AXY58072.1"/>
    </source>
</evidence>
<dbReference type="InterPro" id="IPR050832">
    <property type="entry name" value="Bact_Acetyltransf"/>
</dbReference>
<dbReference type="InterPro" id="IPR000182">
    <property type="entry name" value="GNAT_dom"/>
</dbReference>
<keyword evidence="2" id="KW-0012">Acyltransferase</keyword>
<dbReference type="Proteomes" id="UP000263753">
    <property type="component" value="Chromosome"/>
</dbReference>
<evidence type="ECO:0000256" key="1">
    <source>
        <dbReference type="ARBA" id="ARBA00022679"/>
    </source>
</evidence>
<evidence type="ECO:0000313" key="5">
    <source>
        <dbReference type="Proteomes" id="UP000263753"/>
    </source>
</evidence>
<accession>A0A3B7LZ07</accession>
<feature type="domain" description="N-acetyltransferase" evidence="3">
    <location>
        <begin position="3"/>
        <end position="145"/>
    </location>
</feature>
<evidence type="ECO:0000259" key="3">
    <source>
        <dbReference type="PROSITE" id="PS51186"/>
    </source>
</evidence>
<dbReference type="PROSITE" id="PS51186">
    <property type="entry name" value="GNAT"/>
    <property type="match status" value="1"/>
</dbReference>
<dbReference type="GO" id="GO:0016747">
    <property type="term" value="F:acyltransferase activity, transferring groups other than amino-acyl groups"/>
    <property type="evidence" value="ECO:0007669"/>
    <property type="project" value="InterPro"/>
</dbReference>
<dbReference type="CDD" id="cd04301">
    <property type="entry name" value="NAT_SF"/>
    <property type="match status" value="1"/>
</dbReference>
<dbReference type="EMBL" id="CP032134">
    <property type="protein sequence ID" value="AXY58072.1"/>
    <property type="molecule type" value="Genomic_DNA"/>
</dbReference>
<dbReference type="Pfam" id="PF13508">
    <property type="entry name" value="Acetyltransf_7"/>
    <property type="match status" value="1"/>
</dbReference>
<dbReference type="Gene3D" id="3.40.630.30">
    <property type="match status" value="1"/>
</dbReference>
<sequence length="148" mass="16780">MSMHIRAATAEDIDLIFDIRTAVKENHLSREELAESGITEDTILALIENTPSVWVAELNHRGCGFAIADQDEGSIFAMFVHPDFEGQGVGAALLEKAEIFLFQYFQEIWLETDAESRAYGFYCRHGWRVAEYFENGDVKMIRTKTAVL</sequence>
<dbReference type="KEGG" id="achi:CDG60_16810"/>
<dbReference type="SUPFAM" id="SSF55729">
    <property type="entry name" value="Acyl-CoA N-acyltransferases (Nat)"/>
    <property type="match status" value="1"/>
</dbReference>